<dbReference type="PANTHER" id="PTHR46797:SF1">
    <property type="entry name" value="METHYLPHOSPHONATE SYNTHASE"/>
    <property type="match status" value="1"/>
</dbReference>
<reference evidence="3 4" key="1">
    <citation type="submission" date="2018-08" db="EMBL/GenBank/DDBJ databases">
        <title>Bacillus jemisoniae sp. nov., Bacillus chryseoplanitiae sp. nov., Bacillus resnikiae sp. nov., and Bacillus frankliniae sp. nov., isolated from Viking spacecraft and associated surfaces.</title>
        <authorList>
            <person name="Seuylemezian A."/>
            <person name="Vaishampayan P."/>
        </authorList>
    </citation>
    <scope>NUCLEOTIDE SEQUENCE [LARGE SCALE GENOMIC DNA]</scope>
    <source>
        <strain evidence="3 4">JJ-247</strain>
    </source>
</reference>
<dbReference type="RefSeq" id="WP_119110908.1">
    <property type="nucleotide sequence ID" value="NZ_CBCSEO010000001.1"/>
</dbReference>
<dbReference type="Pfam" id="PF01381">
    <property type="entry name" value="HTH_3"/>
    <property type="match status" value="1"/>
</dbReference>
<dbReference type="Proteomes" id="UP000265816">
    <property type="component" value="Unassembled WGS sequence"/>
</dbReference>
<dbReference type="PROSITE" id="PS50943">
    <property type="entry name" value="HTH_CROC1"/>
    <property type="match status" value="1"/>
</dbReference>
<evidence type="ECO:0000256" key="1">
    <source>
        <dbReference type="ARBA" id="ARBA00023125"/>
    </source>
</evidence>
<gene>
    <name evidence="3" type="ORF">D1970_00400</name>
</gene>
<dbReference type="CDD" id="cd00093">
    <property type="entry name" value="HTH_XRE"/>
    <property type="match status" value="1"/>
</dbReference>
<sequence length="75" mass="8656">MSTTSAVVERCLLRELRESRGLTQQQLADRVGMSKSTISDYENLRNIMLVSTAKVIADEFNCRIDDLYEWLEADR</sequence>
<evidence type="ECO:0000259" key="2">
    <source>
        <dbReference type="PROSITE" id="PS50943"/>
    </source>
</evidence>
<name>A0A398BNR8_9BACI</name>
<dbReference type="Gene3D" id="1.10.260.40">
    <property type="entry name" value="lambda repressor-like DNA-binding domains"/>
    <property type="match status" value="1"/>
</dbReference>
<feature type="domain" description="HTH cro/C1-type" evidence="2">
    <location>
        <begin position="13"/>
        <end position="67"/>
    </location>
</feature>
<evidence type="ECO:0000313" key="4">
    <source>
        <dbReference type="Proteomes" id="UP000265816"/>
    </source>
</evidence>
<dbReference type="SMART" id="SM00530">
    <property type="entry name" value="HTH_XRE"/>
    <property type="match status" value="1"/>
</dbReference>
<accession>A0A398BNR8</accession>
<organism evidence="3 4">
    <name type="scientific">Mesobacillus zeae</name>
    <dbReference type="NCBI Taxonomy" id="1917180"/>
    <lineage>
        <taxon>Bacteria</taxon>
        <taxon>Bacillati</taxon>
        <taxon>Bacillota</taxon>
        <taxon>Bacilli</taxon>
        <taxon>Bacillales</taxon>
        <taxon>Bacillaceae</taxon>
        <taxon>Mesobacillus</taxon>
    </lineage>
</organism>
<keyword evidence="4" id="KW-1185">Reference proteome</keyword>
<dbReference type="OrthoDB" id="2472497at2"/>
<dbReference type="PANTHER" id="PTHR46797">
    <property type="entry name" value="HTH-TYPE TRANSCRIPTIONAL REGULATOR"/>
    <property type="match status" value="1"/>
</dbReference>
<dbReference type="InterPro" id="IPR001387">
    <property type="entry name" value="Cro/C1-type_HTH"/>
</dbReference>
<evidence type="ECO:0000313" key="3">
    <source>
        <dbReference type="EMBL" id="RID88996.1"/>
    </source>
</evidence>
<dbReference type="SUPFAM" id="SSF47413">
    <property type="entry name" value="lambda repressor-like DNA-binding domains"/>
    <property type="match status" value="1"/>
</dbReference>
<dbReference type="AlphaFoldDB" id="A0A398BNR8"/>
<comment type="caution">
    <text evidence="3">The sequence shown here is derived from an EMBL/GenBank/DDBJ whole genome shotgun (WGS) entry which is preliminary data.</text>
</comment>
<keyword evidence="1" id="KW-0238">DNA-binding</keyword>
<dbReference type="GO" id="GO:0005829">
    <property type="term" value="C:cytosol"/>
    <property type="evidence" value="ECO:0007669"/>
    <property type="project" value="TreeGrafter"/>
</dbReference>
<dbReference type="GO" id="GO:0003677">
    <property type="term" value="F:DNA binding"/>
    <property type="evidence" value="ECO:0007669"/>
    <property type="project" value="UniProtKB-KW"/>
</dbReference>
<protein>
    <submittedName>
        <fullName evidence="3">XRE family transcriptional regulator</fullName>
    </submittedName>
</protein>
<dbReference type="InterPro" id="IPR050807">
    <property type="entry name" value="TransReg_Diox_bact_type"/>
</dbReference>
<proteinExistence type="predicted"/>
<dbReference type="InterPro" id="IPR010982">
    <property type="entry name" value="Lambda_DNA-bd_dom_sf"/>
</dbReference>
<dbReference type="EMBL" id="QWVT01000001">
    <property type="protein sequence ID" value="RID88996.1"/>
    <property type="molecule type" value="Genomic_DNA"/>
</dbReference>
<dbReference type="GO" id="GO:0003700">
    <property type="term" value="F:DNA-binding transcription factor activity"/>
    <property type="evidence" value="ECO:0007669"/>
    <property type="project" value="TreeGrafter"/>
</dbReference>